<evidence type="ECO:0000313" key="1">
    <source>
        <dbReference type="EMBL" id="MBD2188604.1"/>
    </source>
</evidence>
<sequence length="215" mass="24746">MESPQQILEYCDRSFAAIKMPCLGNLNVDYLSSRLLAFRDEQQWLILFNSITWCPAGAGLTTIVECIGNCRLQKNHMQHDFHFDSNCYLITGQIIHDEILQTYAVTVRGKSIPLAELNINARPDLFSEYEPNIAIALLENYREDLLANREEYGVFIPDGMSPVLQLDEWHHPDWDCPPSQTESFPLIAEVLFTGNADLYNPPSHPNTSWWLWFPK</sequence>
<gene>
    <name evidence="1" type="ORF">H6F41_10650</name>
</gene>
<dbReference type="InterPro" id="IPR054272">
    <property type="entry name" value="DUF7003"/>
</dbReference>
<evidence type="ECO:0000313" key="2">
    <source>
        <dbReference type="Proteomes" id="UP000642094"/>
    </source>
</evidence>
<protein>
    <submittedName>
        <fullName evidence="1">Uncharacterized protein</fullName>
    </submittedName>
</protein>
<dbReference type="RefSeq" id="WP_190403455.1">
    <property type="nucleotide sequence ID" value="NZ_JACJQB010000019.1"/>
</dbReference>
<name>A0ABR7ZYE4_9CYAN</name>
<keyword evidence="2" id="KW-1185">Reference proteome</keyword>
<dbReference type="EMBL" id="JACJQB010000019">
    <property type="protein sequence ID" value="MBD2188604.1"/>
    <property type="molecule type" value="Genomic_DNA"/>
</dbReference>
<dbReference type="Pfam" id="PF22535">
    <property type="entry name" value="DUF7003"/>
    <property type="match status" value="1"/>
</dbReference>
<proteinExistence type="predicted"/>
<accession>A0ABR7ZYE4</accession>
<reference evidence="1 2" key="1">
    <citation type="journal article" date="2020" name="ISME J.">
        <title>Comparative genomics reveals insights into cyanobacterial evolution and habitat adaptation.</title>
        <authorList>
            <person name="Chen M.Y."/>
            <person name="Teng W.K."/>
            <person name="Zhao L."/>
            <person name="Hu C.X."/>
            <person name="Zhou Y.K."/>
            <person name="Han B.P."/>
            <person name="Song L.R."/>
            <person name="Shu W.S."/>
        </authorList>
    </citation>
    <scope>NUCLEOTIDE SEQUENCE [LARGE SCALE GENOMIC DNA]</scope>
    <source>
        <strain evidence="1 2">FACHB-723</strain>
    </source>
</reference>
<organism evidence="1 2">
    <name type="scientific">Pseudanabaena mucicola FACHB-723</name>
    <dbReference type="NCBI Taxonomy" id="2692860"/>
    <lineage>
        <taxon>Bacteria</taxon>
        <taxon>Bacillati</taxon>
        <taxon>Cyanobacteriota</taxon>
        <taxon>Cyanophyceae</taxon>
        <taxon>Pseudanabaenales</taxon>
        <taxon>Pseudanabaenaceae</taxon>
        <taxon>Pseudanabaena</taxon>
    </lineage>
</organism>
<comment type="caution">
    <text evidence="1">The sequence shown here is derived from an EMBL/GenBank/DDBJ whole genome shotgun (WGS) entry which is preliminary data.</text>
</comment>
<dbReference type="Proteomes" id="UP000642094">
    <property type="component" value="Unassembled WGS sequence"/>
</dbReference>